<dbReference type="Proteomes" id="UP001259832">
    <property type="component" value="Unassembled WGS sequence"/>
</dbReference>
<name>A0AAD9LQS7_9STRA</name>
<comment type="caution">
    <text evidence="1">The sequence shown here is derived from an EMBL/GenBank/DDBJ whole genome shotgun (WGS) entry which is preliminary data.</text>
</comment>
<gene>
    <name evidence="1" type="ORF">P3T76_001803</name>
</gene>
<dbReference type="AlphaFoldDB" id="A0AAD9LQS7"/>
<proteinExistence type="predicted"/>
<evidence type="ECO:0000313" key="1">
    <source>
        <dbReference type="EMBL" id="KAK1946250.1"/>
    </source>
</evidence>
<keyword evidence="2" id="KW-1185">Reference proteome</keyword>
<organism evidence="1 2">
    <name type="scientific">Phytophthora citrophthora</name>
    <dbReference type="NCBI Taxonomy" id="4793"/>
    <lineage>
        <taxon>Eukaryota</taxon>
        <taxon>Sar</taxon>
        <taxon>Stramenopiles</taxon>
        <taxon>Oomycota</taxon>
        <taxon>Peronosporomycetes</taxon>
        <taxon>Peronosporales</taxon>
        <taxon>Peronosporaceae</taxon>
        <taxon>Phytophthora</taxon>
    </lineage>
</organism>
<sequence length="172" mass="19873">MDGELQRLLHWAQNTGHDTLTSVTFEICLHRKAIDNDLILHVSEYGPNKQGMKRKKAQNREEIQLGMKEGNTCCSKTATKDGYDEDELMEWRDDDTMSYWYPYCDDFPNIDGIVKLKSSSPHKKSRVAFLHLTVGHKHAVDEKQLELPEKLFTDGGFEPPIYVILCPDFRVK</sequence>
<accession>A0AAD9LQS7</accession>
<protein>
    <submittedName>
        <fullName evidence="1">Uncharacterized protein</fullName>
    </submittedName>
</protein>
<evidence type="ECO:0000313" key="2">
    <source>
        <dbReference type="Proteomes" id="UP001259832"/>
    </source>
</evidence>
<reference evidence="1" key="1">
    <citation type="submission" date="2023-08" db="EMBL/GenBank/DDBJ databases">
        <title>Reference Genome Resource for the Citrus Pathogen Phytophthora citrophthora.</title>
        <authorList>
            <person name="Moller H."/>
            <person name="Coetzee B."/>
            <person name="Rose L.J."/>
            <person name="Van Niekerk J.M."/>
        </authorList>
    </citation>
    <scope>NUCLEOTIDE SEQUENCE</scope>
    <source>
        <strain evidence="1">STE-U-9442</strain>
    </source>
</reference>
<dbReference type="EMBL" id="JASMQC010000003">
    <property type="protein sequence ID" value="KAK1946250.1"/>
    <property type="molecule type" value="Genomic_DNA"/>
</dbReference>